<dbReference type="EMBL" id="JAASRM010000001">
    <property type="protein sequence ID" value="NIK88745.1"/>
    <property type="molecule type" value="Genomic_DNA"/>
</dbReference>
<dbReference type="NCBIfam" id="TIGR02432">
    <property type="entry name" value="lysidine_TilS_N"/>
    <property type="match status" value="1"/>
</dbReference>
<evidence type="ECO:0000256" key="6">
    <source>
        <dbReference type="HAMAP-Rule" id="MF_01161"/>
    </source>
</evidence>
<dbReference type="EC" id="6.3.4.19" evidence="6"/>
<keyword evidence="6" id="KW-0963">Cytoplasm</keyword>
<dbReference type="InterPro" id="IPR011063">
    <property type="entry name" value="TilS/TtcA_N"/>
</dbReference>
<dbReference type="AlphaFoldDB" id="A0A846MZT0"/>
<organism evidence="8 9">
    <name type="scientific">Rhizomicrobium palustre</name>
    <dbReference type="NCBI Taxonomy" id="189966"/>
    <lineage>
        <taxon>Bacteria</taxon>
        <taxon>Pseudomonadati</taxon>
        <taxon>Pseudomonadota</taxon>
        <taxon>Alphaproteobacteria</taxon>
        <taxon>Micropepsales</taxon>
        <taxon>Micropepsaceae</taxon>
        <taxon>Rhizomicrobium</taxon>
    </lineage>
</organism>
<comment type="domain">
    <text evidence="6">The N-terminal region contains the highly conserved SGGXDS motif, predicted to be a P-loop motif involved in ATP binding.</text>
</comment>
<accession>A0A846MZT0</accession>
<name>A0A846MZT0_9PROT</name>
<dbReference type="CDD" id="cd01992">
    <property type="entry name" value="TilS_N"/>
    <property type="match status" value="1"/>
</dbReference>
<dbReference type="PANTHER" id="PTHR43033">
    <property type="entry name" value="TRNA(ILE)-LYSIDINE SYNTHASE-RELATED"/>
    <property type="match status" value="1"/>
</dbReference>
<gene>
    <name evidence="6" type="primary">tilS</name>
    <name evidence="8" type="ORF">FHS83_002063</name>
</gene>
<dbReference type="PANTHER" id="PTHR43033:SF1">
    <property type="entry name" value="TRNA(ILE)-LYSIDINE SYNTHASE-RELATED"/>
    <property type="match status" value="1"/>
</dbReference>
<sequence length="332" mass="35393">MRHAPWPAAVGVSGGSDSVALMYLLAGWASDHGLPAPLVVCVDHGLRPEAKAEAKRVMAWARAAGLKGQVLAHEGSAPSRDIEAAARAIRYGLIGAFARKKKLAAVYVAHTEDDQAETFLLRLARGSGVDGLSGMRPLAPFPDPAYSDLVVARPLLNVSRQTLRAYLQGLEQDFIDDPMNADPRFTRVQLRQAMPELSKLGLTPARLALTCGHLARARGALELAAEAVMARASHPLGSAMLLDSEALGCAPPELALRTLASVLMAVSGNPYRPRFERLAALYSAISRGDIAGGRTLHGCRIGPAPKRFQHFGAATLVVEPEKDRSSRNPTKP</sequence>
<evidence type="ECO:0000259" key="7">
    <source>
        <dbReference type="Pfam" id="PF01171"/>
    </source>
</evidence>
<keyword evidence="2 6" id="KW-0819">tRNA processing</keyword>
<dbReference type="Proteomes" id="UP000570514">
    <property type="component" value="Unassembled WGS sequence"/>
</dbReference>
<evidence type="ECO:0000313" key="9">
    <source>
        <dbReference type="Proteomes" id="UP000570514"/>
    </source>
</evidence>
<dbReference type="Gene3D" id="3.40.50.620">
    <property type="entry name" value="HUPs"/>
    <property type="match status" value="1"/>
</dbReference>
<keyword evidence="3 6" id="KW-0547">Nucleotide-binding</keyword>
<protein>
    <recommendedName>
        <fullName evidence="6">tRNA(Ile)-lysidine synthase</fullName>
        <ecNumber evidence="6">6.3.4.19</ecNumber>
    </recommendedName>
    <alternativeName>
        <fullName evidence="6">tRNA(Ile)-2-lysyl-cytidine synthase</fullName>
    </alternativeName>
    <alternativeName>
        <fullName evidence="6">tRNA(Ile)-lysidine synthetase</fullName>
    </alternativeName>
</protein>
<dbReference type="GO" id="GO:0032267">
    <property type="term" value="F:tRNA(Ile)-lysidine synthase activity"/>
    <property type="evidence" value="ECO:0007669"/>
    <property type="project" value="UniProtKB-EC"/>
</dbReference>
<keyword evidence="4 6" id="KW-0067">ATP-binding</keyword>
<keyword evidence="9" id="KW-1185">Reference proteome</keyword>
<feature type="binding site" evidence="6">
    <location>
        <begin position="13"/>
        <end position="18"/>
    </location>
    <ligand>
        <name>ATP</name>
        <dbReference type="ChEBI" id="CHEBI:30616"/>
    </ligand>
</feature>
<feature type="domain" description="tRNA(Ile)-lysidine/2-thiocytidine synthase N-terminal" evidence="7">
    <location>
        <begin position="9"/>
        <end position="192"/>
    </location>
</feature>
<dbReference type="InterPro" id="IPR014729">
    <property type="entry name" value="Rossmann-like_a/b/a_fold"/>
</dbReference>
<evidence type="ECO:0000313" key="8">
    <source>
        <dbReference type="EMBL" id="NIK88745.1"/>
    </source>
</evidence>
<dbReference type="InterPro" id="IPR012094">
    <property type="entry name" value="tRNA_Ile_lys_synt"/>
</dbReference>
<comment type="function">
    <text evidence="6">Ligates lysine onto the cytidine present at position 34 of the AUA codon-specific tRNA(Ile) that contains the anticodon CAU, in an ATP-dependent manner. Cytidine is converted to lysidine, thus changing the amino acid specificity of the tRNA from methionine to isoleucine.</text>
</comment>
<keyword evidence="1 6" id="KW-0436">Ligase</keyword>
<evidence type="ECO:0000256" key="4">
    <source>
        <dbReference type="ARBA" id="ARBA00022840"/>
    </source>
</evidence>
<proteinExistence type="inferred from homology"/>
<dbReference type="InterPro" id="IPR012795">
    <property type="entry name" value="tRNA_Ile_lys_synt_N"/>
</dbReference>
<comment type="similarity">
    <text evidence="6">Belongs to the tRNA(Ile)-lysidine synthase family.</text>
</comment>
<reference evidence="8 9" key="1">
    <citation type="submission" date="2020-03" db="EMBL/GenBank/DDBJ databases">
        <title>Genomic Encyclopedia of Type Strains, Phase IV (KMG-IV): sequencing the most valuable type-strain genomes for metagenomic binning, comparative biology and taxonomic classification.</title>
        <authorList>
            <person name="Goeker M."/>
        </authorList>
    </citation>
    <scope>NUCLEOTIDE SEQUENCE [LARGE SCALE GENOMIC DNA]</scope>
    <source>
        <strain evidence="8 9">DSM 19867</strain>
    </source>
</reference>
<comment type="catalytic activity">
    <reaction evidence="5 6">
        <text>cytidine(34) in tRNA(Ile2) + L-lysine + ATP = lysidine(34) in tRNA(Ile2) + AMP + diphosphate + H(+)</text>
        <dbReference type="Rhea" id="RHEA:43744"/>
        <dbReference type="Rhea" id="RHEA-COMP:10625"/>
        <dbReference type="Rhea" id="RHEA-COMP:10670"/>
        <dbReference type="ChEBI" id="CHEBI:15378"/>
        <dbReference type="ChEBI" id="CHEBI:30616"/>
        <dbReference type="ChEBI" id="CHEBI:32551"/>
        <dbReference type="ChEBI" id="CHEBI:33019"/>
        <dbReference type="ChEBI" id="CHEBI:82748"/>
        <dbReference type="ChEBI" id="CHEBI:83665"/>
        <dbReference type="ChEBI" id="CHEBI:456215"/>
        <dbReference type="EC" id="6.3.4.19"/>
    </reaction>
</comment>
<dbReference type="GO" id="GO:0006400">
    <property type="term" value="P:tRNA modification"/>
    <property type="evidence" value="ECO:0007669"/>
    <property type="project" value="UniProtKB-UniRule"/>
</dbReference>
<dbReference type="GO" id="GO:0005524">
    <property type="term" value="F:ATP binding"/>
    <property type="evidence" value="ECO:0007669"/>
    <property type="project" value="UniProtKB-UniRule"/>
</dbReference>
<evidence type="ECO:0000256" key="3">
    <source>
        <dbReference type="ARBA" id="ARBA00022741"/>
    </source>
</evidence>
<evidence type="ECO:0000256" key="2">
    <source>
        <dbReference type="ARBA" id="ARBA00022694"/>
    </source>
</evidence>
<evidence type="ECO:0000256" key="1">
    <source>
        <dbReference type="ARBA" id="ARBA00022598"/>
    </source>
</evidence>
<comment type="subcellular location">
    <subcellularLocation>
        <location evidence="6">Cytoplasm</location>
    </subcellularLocation>
</comment>
<evidence type="ECO:0000256" key="5">
    <source>
        <dbReference type="ARBA" id="ARBA00048539"/>
    </source>
</evidence>
<dbReference type="HAMAP" id="MF_01161">
    <property type="entry name" value="tRNA_Ile_lys_synt"/>
    <property type="match status" value="1"/>
</dbReference>
<dbReference type="Pfam" id="PF01171">
    <property type="entry name" value="ATP_bind_3"/>
    <property type="match status" value="1"/>
</dbReference>
<dbReference type="GO" id="GO:0005737">
    <property type="term" value="C:cytoplasm"/>
    <property type="evidence" value="ECO:0007669"/>
    <property type="project" value="UniProtKB-SubCell"/>
</dbReference>
<dbReference type="RefSeq" id="WP_167082893.1">
    <property type="nucleotide sequence ID" value="NZ_BAAADC010000001.1"/>
</dbReference>
<dbReference type="SUPFAM" id="SSF52402">
    <property type="entry name" value="Adenine nucleotide alpha hydrolases-like"/>
    <property type="match status" value="1"/>
</dbReference>
<comment type="caution">
    <text evidence="8">The sequence shown here is derived from an EMBL/GenBank/DDBJ whole genome shotgun (WGS) entry which is preliminary data.</text>
</comment>